<organism evidence="2 3">
    <name type="scientific">Paraburkholderia bannensis</name>
    <dbReference type="NCBI Taxonomy" id="765414"/>
    <lineage>
        <taxon>Bacteria</taxon>
        <taxon>Pseudomonadati</taxon>
        <taxon>Pseudomonadota</taxon>
        <taxon>Betaproteobacteria</taxon>
        <taxon>Burkholderiales</taxon>
        <taxon>Burkholderiaceae</taxon>
        <taxon>Paraburkholderia</taxon>
    </lineage>
</organism>
<dbReference type="Proteomes" id="UP000571554">
    <property type="component" value="Unassembled WGS sequence"/>
</dbReference>
<gene>
    <name evidence="2" type="ORF">F4827_001630</name>
</gene>
<sequence>MSDARRRMRREAESATGITGRTQQQAVRDCWLALAAIHAASNSGIEP</sequence>
<accession>A0A7W9TUW5</accession>
<comment type="caution">
    <text evidence="2">The sequence shown here is derived from an EMBL/GenBank/DDBJ whole genome shotgun (WGS) entry which is preliminary data.</text>
</comment>
<dbReference type="AlphaFoldDB" id="A0A7W9TUW5"/>
<feature type="region of interest" description="Disordered" evidence="1">
    <location>
        <begin position="1"/>
        <end position="23"/>
    </location>
</feature>
<name>A0A7W9TUW5_9BURK</name>
<protein>
    <submittedName>
        <fullName evidence="2">Uncharacterized protein</fullName>
    </submittedName>
</protein>
<proteinExistence type="predicted"/>
<evidence type="ECO:0000313" key="2">
    <source>
        <dbReference type="EMBL" id="MBB6101782.1"/>
    </source>
</evidence>
<keyword evidence="3" id="KW-1185">Reference proteome</keyword>
<reference evidence="2 3" key="1">
    <citation type="submission" date="2020-08" db="EMBL/GenBank/DDBJ databases">
        <title>Above-ground endophytic microbial communities from plants in different locations in the United States.</title>
        <authorList>
            <person name="Frank C."/>
        </authorList>
    </citation>
    <scope>NUCLEOTIDE SEQUENCE [LARGE SCALE GENOMIC DNA]</scope>
    <source>
        <strain evidence="2 3">WP4_2_2</strain>
    </source>
</reference>
<dbReference type="EMBL" id="JACHBW010000004">
    <property type="protein sequence ID" value="MBB6101782.1"/>
    <property type="molecule type" value="Genomic_DNA"/>
</dbReference>
<evidence type="ECO:0000256" key="1">
    <source>
        <dbReference type="SAM" id="MobiDB-lite"/>
    </source>
</evidence>
<dbReference type="RefSeq" id="WP_183723425.1">
    <property type="nucleotide sequence ID" value="NZ_JACHBW010000004.1"/>
</dbReference>
<evidence type="ECO:0000313" key="3">
    <source>
        <dbReference type="Proteomes" id="UP000571554"/>
    </source>
</evidence>